<evidence type="ECO:0000256" key="1">
    <source>
        <dbReference type="ARBA" id="ARBA00008887"/>
    </source>
</evidence>
<dbReference type="GO" id="GO:0051959">
    <property type="term" value="F:dynein light intermediate chain binding"/>
    <property type="evidence" value="ECO:0007669"/>
    <property type="project" value="InterPro"/>
</dbReference>
<dbReference type="GO" id="GO:0030286">
    <property type="term" value="C:dynein complex"/>
    <property type="evidence" value="ECO:0007669"/>
    <property type="project" value="InterPro"/>
</dbReference>
<organism evidence="3 4">
    <name type="scientific">Megaselia scalaris</name>
    <name type="common">Humpbacked fly</name>
    <name type="synonym">Phora scalaris</name>
    <dbReference type="NCBI Taxonomy" id="36166"/>
    <lineage>
        <taxon>Eukaryota</taxon>
        <taxon>Metazoa</taxon>
        <taxon>Ecdysozoa</taxon>
        <taxon>Arthropoda</taxon>
        <taxon>Hexapoda</taxon>
        <taxon>Insecta</taxon>
        <taxon>Pterygota</taxon>
        <taxon>Neoptera</taxon>
        <taxon>Endopterygota</taxon>
        <taxon>Diptera</taxon>
        <taxon>Brachycera</taxon>
        <taxon>Muscomorpha</taxon>
        <taxon>Platypezoidea</taxon>
        <taxon>Phoridae</taxon>
        <taxon>Megaseliini</taxon>
        <taxon>Megaselia</taxon>
    </lineage>
</organism>
<dbReference type="InterPro" id="IPR027417">
    <property type="entry name" value="P-loop_NTPase"/>
</dbReference>
<reference evidence="3" key="2">
    <citation type="submission" date="2015-06" db="UniProtKB">
        <authorList>
            <consortium name="EnsemblMetazoa"/>
        </authorList>
    </citation>
    <scope>IDENTIFICATION</scope>
</reference>
<evidence type="ECO:0000259" key="2">
    <source>
        <dbReference type="Pfam" id="PF12780"/>
    </source>
</evidence>
<dbReference type="AlphaFoldDB" id="T1GEP1"/>
<dbReference type="GO" id="GO:0007018">
    <property type="term" value="P:microtubule-based movement"/>
    <property type="evidence" value="ECO:0007669"/>
    <property type="project" value="InterPro"/>
</dbReference>
<dbReference type="STRING" id="36166.T1GEP1"/>
<protein>
    <recommendedName>
        <fullName evidence="2">Dynein heavy chain AAA module D4 domain-containing protein</fullName>
    </recommendedName>
</protein>
<comment type="similarity">
    <text evidence="1">Belongs to the dynein heavy chain family.</text>
</comment>
<dbReference type="PANTHER" id="PTHR22878:SF71">
    <property type="entry name" value="DYNEIN, AXONEMAL, HEAVY CHAIN 3"/>
    <property type="match status" value="1"/>
</dbReference>
<dbReference type="Gene3D" id="1.20.920.30">
    <property type="match status" value="1"/>
</dbReference>
<feature type="domain" description="Dynein heavy chain AAA module D4" evidence="2">
    <location>
        <begin position="79"/>
        <end position="174"/>
    </location>
</feature>
<keyword evidence="4" id="KW-1185">Reference proteome</keyword>
<dbReference type="InterPro" id="IPR026983">
    <property type="entry name" value="DHC"/>
</dbReference>
<sequence>MVRNACKVYLRFSAEQAMADRLEPGEKLTDNDLRNLFFGNYMEPDAEPKYYDEVENYEKLEKVMLYYLKDYNEFSSAPMDLVLFRFAVDHISRVSRVLQMPRGNILMVGMGGSGRRSAAKLAASIAETKLMTVEITKTYSMNEWREDIRKILMTAGMNLNHTVFLFSDSQGKQQKHQEK</sequence>
<reference evidence="4" key="1">
    <citation type="submission" date="2013-02" db="EMBL/GenBank/DDBJ databases">
        <authorList>
            <person name="Hughes D."/>
        </authorList>
    </citation>
    <scope>NUCLEOTIDE SEQUENCE</scope>
    <source>
        <strain>Durham</strain>
        <strain evidence="4">NC isolate 2 -- Noor lab</strain>
    </source>
</reference>
<name>T1GEP1_MEGSC</name>
<dbReference type="Pfam" id="PF12780">
    <property type="entry name" value="AAA_8"/>
    <property type="match status" value="1"/>
</dbReference>
<proteinExistence type="inferred from homology"/>
<dbReference type="EMBL" id="CAQQ02170103">
    <property type="status" value="NOT_ANNOTATED_CDS"/>
    <property type="molecule type" value="Genomic_DNA"/>
</dbReference>
<dbReference type="EnsemblMetazoa" id="MESCA001811-RA">
    <property type="protein sequence ID" value="MESCA001811-PA"/>
    <property type="gene ID" value="MESCA001811"/>
</dbReference>
<dbReference type="Gene3D" id="3.40.50.300">
    <property type="entry name" value="P-loop containing nucleotide triphosphate hydrolases"/>
    <property type="match status" value="1"/>
</dbReference>
<dbReference type="Proteomes" id="UP000015102">
    <property type="component" value="Unassembled WGS sequence"/>
</dbReference>
<dbReference type="SUPFAM" id="SSF52540">
    <property type="entry name" value="P-loop containing nucleoside triphosphate hydrolases"/>
    <property type="match status" value="1"/>
</dbReference>
<evidence type="ECO:0000313" key="3">
    <source>
        <dbReference type="EnsemblMetazoa" id="MESCA001811-PA"/>
    </source>
</evidence>
<dbReference type="HOGENOM" id="CLU_1505161_0_0_1"/>
<dbReference type="OMA" id="NACKVYL"/>
<dbReference type="InterPro" id="IPR024317">
    <property type="entry name" value="Dynein_heavy_chain_D4_dom"/>
</dbReference>
<dbReference type="PANTHER" id="PTHR22878">
    <property type="entry name" value="DYNEIN HEAVY CHAIN 6, AXONEMAL-LIKE-RELATED"/>
    <property type="match status" value="1"/>
</dbReference>
<dbReference type="GO" id="GO:0045505">
    <property type="term" value="F:dynein intermediate chain binding"/>
    <property type="evidence" value="ECO:0007669"/>
    <property type="project" value="InterPro"/>
</dbReference>
<evidence type="ECO:0000313" key="4">
    <source>
        <dbReference type="Proteomes" id="UP000015102"/>
    </source>
</evidence>
<accession>T1GEP1</accession>